<dbReference type="OrthoDB" id="5778511at2"/>
<evidence type="ECO:0000256" key="3">
    <source>
        <dbReference type="ARBA" id="ARBA00022692"/>
    </source>
</evidence>
<dbReference type="SUPFAM" id="SSF109755">
    <property type="entry name" value="PhoU-like"/>
    <property type="match status" value="1"/>
</dbReference>
<keyword evidence="5 6" id="KW-0472">Membrane</keyword>
<organism evidence="8 9">
    <name type="scientific">Labrys okinawensis</name>
    <dbReference type="NCBI Taxonomy" id="346911"/>
    <lineage>
        <taxon>Bacteria</taxon>
        <taxon>Pseudomonadati</taxon>
        <taxon>Pseudomonadota</taxon>
        <taxon>Alphaproteobacteria</taxon>
        <taxon>Hyphomicrobiales</taxon>
        <taxon>Xanthobacteraceae</taxon>
        <taxon>Labrys</taxon>
    </lineage>
</organism>
<dbReference type="RefSeq" id="WP_105863189.1">
    <property type="nucleotide sequence ID" value="NZ_PUEJ01000005.1"/>
</dbReference>
<dbReference type="InterPro" id="IPR003841">
    <property type="entry name" value="Na/Pi_transpt"/>
</dbReference>
<keyword evidence="4 6" id="KW-1133">Transmembrane helix</keyword>
<protein>
    <submittedName>
        <fullName evidence="8">Sodium:phosphate symporter</fullName>
    </submittedName>
</protein>
<dbReference type="Proteomes" id="UP000237682">
    <property type="component" value="Unassembled WGS sequence"/>
</dbReference>
<keyword evidence="9" id="KW-1185">Reference proteome</keyword>
<feature type="transmembrane region" description="Helical" evidence="6">
    <location>
        <begin position="279"/>
        <end position="297"/>
    </location>
</feature>
<dbReference type="PANTHER" id="PTHR10010">
    <property type="entry name" value="SOLUTE CARRIER FAMILY 34 SODIUM PHOSPHATE , MEMBER 2-RELATED"/>
    <property type="match status" value="1"/>
</dbReference>
<evidence type="ECO:0000256" key="5">
    <source>
        <dbReference type="ARBA" id="ARBA00023136"/>
    </source>
</evidence>
<dbReference type="InterPro" id="IPR004633">
    <property type="entry name" value="NaPi_cotrn-rel/YqeW-like"/>
</dbReference>
<dbReference type="NCBIfam" id="TIGR00704">
    <property type="entry name" value="NaPi_cotrn_rel"/>
    <property type="match status" value="1"/>
</dbReference>
<name>A0A2S9QC91_9HYPH</name>
<dbReference type="AlphaFoldDB" id="A0A2S9QC91"/>
<dbReference type="Gene3D" id="1.20.58.220">
    <property type="entry name" value="Phosphate transport system protein phou homolog 2, domain 2"/>
    <property type="match status" value="1"/>
</dbReference>
<feature type="transmembrane region" description="Helical" evidence="6">
    <location>
        <begin position="6"/>
        <end position="24"/>
    </location>
</feature>
<evidence type="ECO:0000256" key="6">
    <source>
        <dbReference type="SAM" id="Phobius"/>
    </source>
</evidence>
<dbReference type="GO" id="GO:0044341">
    <property type="term" value="P:sodium-dependent phosphate transport"/>
    <property type="evidence" value="ECO:0007669"/>
    <property type="project" value="InterPro"/>
</dbReference>
<evidence type="ECO:0000256" key="4">
    <source>
        <dbReference type="ARBA" id="ARBA00022989"/>
    </source>
</evidence>
<dbReference type="EMBL" id="PUEJ01000005">
    <property type="protein sequence ID" value="PRH86967.1"/>
    <property type="molecule type" value="Genomic_DNA"/>
</dbReference>
<evidence type="ECO:0000259" key="7">
    <source>
        <dbReference type="Pfam" id="PF01895"/>
    </source>
</evidence>
<evidence type="ECO:0000313" key="8">
    <source>
        <dbReference type="EMBL" id="PRH86967.1"/>
    </source>
</evidence>
<evidence type="ECO:0000256" key="1">
    <source>
        <dbReference type="ARBA" id="ARBA00004651"/>
    </source>
</evidence>
<feature type="transmembrane region" description="Helical" evidence="6">
    <location>
        <begin position="69"/>
        <end position="91"/>
    </location>
</feature>
<dbReference type="GO" id="GO:0005886">
    <property type="term" value="C:plasma membrane"/>
    <property type="evidence" value="ECO:0007669"/>
    <property type="project" value="UniProtKB-SubCell"/>
</dbReference>
<sequence>MAGQHVFLNLLAGVALLIWSTRLVKTGIMRAFGERLRGVISRATSNRFSACLAGAGVAAALQSSTGSTLLVMSFVERGFLTLAMALAVLLGSNVGTTIVVQALSFDLSALMPVLIIAGVASFMLGRSSVSQNVGRAMIGLGLMILSLHLVVGIADPIRQSEIMTLIFERLNGQPWAALLIGAALAWLVHSSVAILLLVMSLAGAGVVGIPLGFALVLGANIGSGLAPLGLSLAAPIEVRRALLGNLGTRLVGAVVLLPLIGFIQPWLAQLETSGARQIANFHVGFNLLLLIVFLPFIGQTARLLERLVRAPEAPIGERPSPVLDEGDFDSPSVALVAASREVIRLAELVEIMLRESIITFEEQDDSRRKQISQLDYQVDRLQENIKLYLTRLTRTPLDKDMSRKAFELILFTTNLEHVGDILDKTLLELAAKKQRLNLSFSSEGWAEIKAMHREVVAQMRLAITVFMTQDPVMARQLVVAKDHIRNFERSAAESHLNRLRAGTLASIETSSLHMDVIRDLKRIVAHLTAVAYPILEAAGELSTSRLKDAG</sequence>
<dbReference type="InterPro" id="IPR026022">
    <property type="entry name" value="PhoU_dom"/>
</dbReference>
<feature type="transmembrane region" description="Helical" evidence="6">
    <location>
        <begin position="136"/>
        <end position="154"/>
    </location>
</feature>
<dbReference type="Pfam" id="PF02690">
    <property type="entry name" value="Na_Pi_cotrans"/>
    <property type="match status" value="2"/>
</dbReference>
<feature type="transmembrane region" description="Helical" evidence="6">
    <location>
        <begin position="45"/>
        <end position="63"/>
    </location>
</feature>
<gene>
    <name evidence="8" type="ORF">C5L14_16940</name>
</gene>
<accession>A0A2S9QC91</accession>
<comment type="subcellular location">
    <subcellularLocation>
        <location evidence="1">Cell membrane</location>
        <topology evidence="1">Multi-pass membrane protein</topology>
    </subcellularLocation>
</comment>
<keyword evidence="2" id="KW-1003">Cell membrane</keyword>
<evidence type="ECO:0000313" key="9">
    <source>
        <dbReference type="Proteomes" id="UP000237682"/>
    </source>
</evidence>
<proteinExistence type="predicted"/>
<dbReference type="NCBIfam" id="NF037997">
    <property type="entry name" value="Na_Pi_symport"/>
    <property type="match status" value="1"/>
</dbReference>
<feature type="transmembrane region" description="Helical" evidence="6">
    <location>
        <begin position="246"/>
        <end position="267"/>
    </location>
</feature>
<keyword evidence="3 6" id="KW-0812">Transmembrane</keyword>
<dbReference type="GO" id="GO:0005436">
    <property type="term" value="F:sodium:phosphate symporter activity"/>
    <property type="evidence" value="ECO:0007669"/>
    <property type="project" value="InterPro"/>
</dbReference>
<feature type="transmembrane region" description="Helical" evidence="6">
    <location>
        <begin position="103"/>
        <end position="124"/>
    </location>
</feature>
<feature type="domain" description="PhoU" evidence="7">
    <location>
        <begin position="448"/>
        <end position="531"/>
    </location>
</feature>
<feature type="transmembrane region" description="Helical" evidence="6">
    <location>
        <begin position="175"/>
        <end position="199"/>
    </location>
</feature>
<feature type="transmembrane region" description="Helical" evidence="6">
    <location>
        <begin position="211"/>
        <end position="234"/>
    </location>
</feature>
<reference evidence="8 9" key="1">
    <citation type="submission" date="2018-02" db="EMBL/GenBank/DDBJ databases">
        <title>Whole genome sequencing of endophytic bacterium.</title>
        <authorList>
            <person name="Eedara R."/>
            <person name="Podile A.R."/>
        </authorList>
    </citation>
    <scope>NUCLEOTIDE SEQUENCE [LARGE SCALE GENOMIC DNA]</scope>
    <source>
        <strain evidence="8 9">RP1T</strain>
    </source>
</reference>
<dbReference type="Pfam" id="PF01895">
    <property type="entry name" value="PhoU"/>
    <property type="match status" value="2"/>
</dbReference>
<dbReference type="PANTHER" id="PTHR10010:SF46">
    <property type="entry name" value="SODIUM-DEPENDENT PHOSPHATE TRANSPORT PROTEIN 2B"/>
    <property type="match status" value="1"/>
</dbReference>
<dbReference type="InterPro" id="IPR038078">
    <property type="entry name" value="PhoU-like_sf"/>
</dbReference>
<comment type="caution">
    <text evidence="8">The sequence shown here is derived from an EMBL/GenBank/DDBJ whole genome shotgun (WGS) entry which is preliminary data.</text>
</comment>
<evidence type="ECO:0000256" key="2">
    <source>
        <dbReference type="ARBA" id="ARBA00022475"/>
    </source>
</evidence>
<feature type="domain" description="PhoU" evidence="7">
    <location>
        <begin position="343"/>
        <end position="421"/>
    </location>
</feature>